<dbReference type="InterPro" id="IPR051646">
    <property type="entry name" value="NatB_acetyltransferase_subunit"/>
</dbReference>
<keyword evidence="4" id="KW-1185">Reference proteome</keyword>
<dbReference type="AlphaFoldDB" id="A0AAD4S743"/>
<evidence type="ECO:0000256" key="2">
    <source>
        <dbReference type="ARBA" id="ARBA00023315"/>
    </source>
</evidence>
<dbReference type="SUPFAM" id="SSF55729">
    <property type="entry name" value="Acyl-CoA N-acyltransferases (Nat)"/>
    <property type="match status" value="1"/>
</dbReference>
<comment type="caution">
    <text evidence="3">The sequence shown here is derived from an EMBL/GenBank/DDBJ whole genome shotgun (WGS) entry which is preliminary data.</text>
</comment>
<evidence type="ECO:0000313" key="3">
    <source>
        <dbReference type="EMBL" id="KAI3863822.1"/>
    </source>
</evidence>
<gene>
    <name evidence="3" type="ORF">MKW98_031414</name>
</gene>
<evidence type="ECO:0000256" key="1">
    <source>
        <dbReference type="ARBA" id="ARBA00022679"/>
    </source>
</evidence>
<evidence type="ECO:0000313" key="4">
    <source>
        <dbReference type="Proteomes" id="UP001202328"/>
    </source>
</evidence>
<dbReference type="GO" id="GO:0031416">
    <property type="term" value="C:NatB complex"/>
    <property type="evidence" value="ECO:0007669"/>
    <property type="project" value="TreeGrafter"/>
</dbReference>
<dbReference type="Gene3D" id="3.40.630.30">
    <property type="match status" value="1"/>
</dbReference>
<dbReference type="Proteomes" id="UP001202328">
    <property type="component" value="Unassembled WGS sequence"/>
</dbReference>
<protein>
    <recommendedName>
        <fullName evidence="5">N-acetyltransferase domain-containing protein</fullName>
    </recommendedName>
</protein>
<dbReference type="EMBL" id="JAJJMB010014022">
    <property type="protein sequence ID" value="KAI3863822.1"/>
    <property type="molecule type" value="Genomic_DNA"/>
</dbReference>
<dbReference type="InterPro" id="IPR016181">
    <property type="entry name" value="Acyl_CoA_acyltransferase"/>
</dbReference>
<evidence type="ECO:0008006" key="5">
    <source>
        <dbReference type="Google" id="ProtNLM"/>
    </source>
</evidence>
<dbReference type="PANTHER" id="PTHR45910:SF1">
    <property type="entry name" value="N-ALPHA-ACETYLTRANSFERASE 20"/>
    <property type="match status" value="1"/>
</dbReference>
<organism evidence="3 4">
    <name type="scientific">Papaver atlanticum</name>
    <dbReference type="NCBI Taxonomy" id="357466"/>
    <lineage>
        <taxon>Eukaryota</taxon>
        <taxon>Viridiplantae</taxon>
        <taxon>Streptophyta</taxon>
        <taxon>Embryophyta</taxon>
        <taxon>Tracheophyta</taxon>
        <taxon>Spermatophyta</taxon>
        <taxon>Magnoliopsida</taxon>
        <taxon>Ranunculales</taxon>
        <taxon>Papaveraceae</taxon>
        <taxon>Papaveroideae</taxon>
        <taxon>Papaver</taxon>
    </lineage>
</organism>
<name>A0AAD4S743_9MAGN</name>
<keyword evidence="2" id="KW-0012">Acyltransferase</keyword>
<sequence>MTAIREICCNDLLSMTHMTMAQESMGRPLSDYMSTMSEYPENSLVAVAPGNQIEGYITAINAGEGLEKHCEIKEMYFLRGDMAEILLKTVEETADNMHNVYYLEVDLHSDNQKYLELFKKIGYTCSKEYYDVIRGELVNKTVLKKDLSGGGLHLLAETAATSTGI</sequence>
<dbReference type="GO" id="GO:0004596">
    <property type="term" value="F:protein-N-terminal amino-acid acetyltransferase activity"/>
    <property type="evidence" value="ECO:0007669"/>
    <property type="project" value="TreeGrafter"/>
</dbReference>
<reference evidence="3" key="1">
    <citation type="submission" date="2022-04" db="EMBL/GenBank/DDBJ databases">
        <title>A functionally conserved STORR gene fusion in Papaver species that diverged 16.8 million years ago.</title>
        <authorList>
            <person name="Catania T."/>
        </authorList>
    </citation>
    <scope>NUCLEOTIDE SEQUENCE</scope>
    <source>
        <strain evidence="3">S-188037</strain>
    </source>
</reference>
<keyword evidence="1" id="KW-0808">Transferase</keyword>
<dbReference type="PANTHER" id="PTHR45910">
    <property type="entry name" value="N-ALPHA-ACETYLTRANSFERASE 20"/>
    <property type="match status" value="1"/>
</dbReference>
<proteinExistence type="predicted"/>
<accession>A0AAD4S743</accession>